<dbReference type="PANTHER" id="PTHR36760:SF1">
    <property type="entry name" value="ACIDIC LEUCINE-RICH NUCLEAR PHOSPHOPROTEIN 32 FAMILY B PROTEIN"/>
    <property type="match status" value="1"/>
</dbReference>
<evidence type="ECO:0000256" key="1">
    <source>
        <dbReference type="SAM" id="MobiDB-lite"/>
    </source>
</evidence>
<keyword evidence="3" id="KW-0645">Protease</keyword>
<keyword evidence="2" id="KW-0812">Transmembrane</keyword>
<proteinExistence type="predicted"/>
<accession>A0A1D1Z567</accession>
<sequence>MASRPRLSDTLASLAALFLGDLLSLCSLAASHPLLLAYLLFFLPYLLGAISFLGPLLLSTASLLLALLTVTDGSSTPPAAAPAPFGHTLAWVLEMLSPCARVEEPGASPPEPLSDIASELLACVDAVEAMYRGGVVGGAGAGAGQEGDGGEEEEEKVEEKRIVAEGIPGHESFGWELEAISKLYKALTYEVEEFPIKLALRNLKEGELPPPGTGFHHGGGCKVEVGEAGRDLPRKEAPPPGFESRGCKMPTSDAGGDLSPVSAIKSRHLELPARRASEEDLAEKPTKKAPAPPHKNQGISRSDSDGSRWGKLLRSSPSSREAGGGLARVASFGEWRGSGGSRAPESVSRSSSTRKEKEWKRTLAGKLYEERMIAAGGEEGMDLLWEAYDADPGKDAGRKGSHGSDEGRKGGKAKGAAKGELEEEEEEVMVGRLCCLQALRFSTAKMSFRMGRSNLLKVSSAMKGMGVFRHSLRGSRKGK</sequence>
<name>A0A1D1Z567_9ARAE</name>
<feature type="compositionally biased region" description="Low complexity" evidence="1">
    <location>
        <begin position="341"/>
        <end position="351"/>
    </location>
</feature>
<dbReference type="GO" id="GO:0006508">
    <property type="term" value="P:proteolysis"/>
    <property type="evidence" value="ECO:0007669"/>
    <property type="project" value="UniProtKB-KW"/>
</dbReference>
<feature type="compositionally biased region" description="Basic and acidic residues" evidence="1">
    <location>
        <begin position="267"/>
        <end position="286"/>
    </location>
</feature>
<feature type="compositionally biased region" description="Basic and acidic residues" evidence="1">
    <location>
        <begin position="391"/>
        <end position="409"/>
    </location>
</feature>
<feature type="region of interest" description="Disordered" evidence="1">
    <location>
        <begin position="390"/>
        <end position="422"/>
    </location>
</feature>
<organism evidence="3">
    <name type="scientific">Anthurium amnicola</name>
    <dbReference type="NCBI Taxonomy" id="1678845"/>
    <lineage>
        <taxon>Eukaryota</taxon>
        <taxon>Viridiplantae</taxon>
        <taxon>Streptophyta</taxon>
        <taxon>Embryophyta</taxon>
        <taxon>Tracheophyta</taxon>
        <taxon>Spermatophyta</taxon>
        <taxon>Magnoliopsida</taxon>
        <taxon>Liliopsida</taxon>
        <taxon>Araceae</taxon>
        <taxon>Pothoideae</taxon>
        <taxon>Potheae</taxon>
        <taxon>Anthurium</taxon>
    </lineage>
</organism>
<dbReference type="AlphaFoldDB" id="A0A1D1Z567"/>
<keyword evidence="2" id="KW-0472">Membrane</keyword>
<evidence type="ECO:0000256" key="2">
    <source>
        <dbReference type="SAM" id="Phobius"/>
    </source>
</evidence>
<protein>
    <submittedName>
        <fullName evidence="3">Protease</fullName>
    </submittedName>
</protein>
<reference evidence="3" key="1">
    <citation type="submission" date="2015-07" db="EMBL/GenBank/DDBJ databases">
        <title>Transcriptome Assembly of Anthurium amnicola.</title>
        <authorList>
            <person name="Suzuki J."/>
        </authorList>
    </citation>
    <scope>NUCLEOTIDE SEQUENCE</scope>
</reference>
<feature type="region of interest" description="Disordered" evidence="1">
    <location>
        <begin position="209"/>
        <end position="359"/>
    </location>
</feature>
<dbReference type="GO" id="GO:0008233">
    <property type="term" value="F:peptidase activity"/>
    <property type="evidence" value="ECO:0007669"/>
    <property type="project" value="UniProtKB-KW"/>
</dbReference>
<keyword evidence="3" id="KW-0378">Hydrolase</keyword>
<dbReference type="EMBL" id="GDJX01005974">
    <property type="protein sequence ID" value="JAT61962.1"/>
    <property type="molecule type" value="Transcribed_RNA"/>
</dbReference>
<evidence type="ECO:0000313" key="3">
    <source>
        <dbReference type="EMBL" id="JAT61962.1"/>
    </source>
</evidence>
<feature type="transmembrane region" description="Helical" evidence="2">
    <location>
        <begin position="45"/>
        <end position="68"/>
    </location>
</feature>
<dbReference type="PANTHER" id="PTHR36760">
    <property type="entry name" value="ACIDIC LEUCINE-RICH NUCLEAR PHOSPHOPROTEIN 32 FAMILY B PROTEIN"/>
    <property type="match status" value="1"/>
</dbReference>
<gene>
    <name evidence="3" type="primary">UL80</name>
    <name evidence="3" type="ORF">g.36845</name>
</gene>
<feature type="compositionally biased region" description="Basic and acidic residues" evidence="1">
    <location>
        <begin position="224"/>
        <end position="237"/>
    </location>
</feature>
<keyword evidence="2" id="KW-1133">Transmembrane helix</keyword>